<dbReference type="Pfam" id="PF07596">
    <property type="entry name" value="SBP_bac_10"/>
    <property type="match status" value="1"/>
</dbReference>
<comment type="caution">
    <text evidence="2">The sequence shown here is derived from an EMBL/GenBank/DDBJ whole genome shotgun (WGS) entry which is preliminary data.</text>
</comment>
<reference evidence="2 3" key="1">
    <citation type="submission" date="2019-02" db="EMBL/GenBank/DDBJ databases">
        <title>Deep-cultivation of Planctomycetes and their phenomic and genomic characterization uncovers novel biology.</title>
        <authorList>
            <person name="Wiegand S."/>
            <person name="Jogler M."/>
            <person name="Boedeker C."/>
            <person name="Pinto D."/>
            <person name="Vollmers J."/>
            <person name="Rivas-Marin E."/>
            <person name="Kohn T."/>
            <person name="Peeters S.H."/>
            <person name="Heuer A."/>
            <person name="Rast P."/>
            <person name="Oberbeckmann S."/>
            <person name="Bunk B."/>
            <person name="Jeske O."/>
            <person name="Meyerdierks A."/>
            <person name="Storesund J.E."/>
            <person name="Kallscheuer N."/>
            <person name="Luecker S."/>
            <person name="Lage O.M."/>
            <person name="Pohl T."/>
            <person name="Merkel B.J."/>
            <person name="Hornburger P."/>
            <person name="Mueller R.-W."/>
            <person name="Bruemmer F."/>
            <person name="Labrenz M."/>
            <person name="Spormann A.M."/>
            <person name="Op Den Camp H."/>
            <person name="Overmann J."/>
            <person name="Amann R."/>
            <person name="Jetten M.S.M."/>
            <person name="Mascher T."/>
            <person name="Medema M.H."/>
            <person name="Devos D.P."/>
            <person name="Kaster A.-K."/>
            <person name="Ovreas L."/>
            <person name="Rohde M."/>
            <person name="Galperin M.Y."/>
            <person name="Jogler C."/>
        </authorList>
    </citation>
    <scope>NUCLEOTIDE SEQUENCE [LARGE SCALE GENOMIC DNA]</scope>
    <source>
        <strain evidence="2 3">Pla123a</strain>
    </source>
</reference>
<evidence type="ECO:0000313" key="2">
    <source>
        <dbReference type="EMBL" id="TWT78366.1"/>
    </source>
</evidence>
<dbReference type="PANTHER" id="PTHR30093">
    <property type="entry name" value="GENERAL SECRETION PATHWAY PROTEIN G"/>
    <property type="match status" value="1"/>
</dbReference>
<dbReference type="Pfam" id="PF07963">
    <property type="entry name" value="N_methyl"/>
    <property type="match status" value="1"/>
</dbReference>
<evidence type="ECO:0000259" key="1">
    <source>
        <dbReference type="Pfam" id="PF07596"/>
    </source>
</evidence>
<dbReference type="InterPro" id="IPR045584">
    <property type="entry name" value="Pilin-like"/>
</dbReference>
<gene>
    <name evidence="2" type="primary">pulG_2</name>
    <name evidence="2" type="ORF">Pla123a_11570</name>
</gene>
<accession>A0A5C5YUB1</accession>
<dbReference type="InterPro" id="IPR011453">
    <property type="entry name" value="DUF1559"/>
</dbReference>
<dbReference type="EMBL" id="SJPO01000002">
    <property type="protein sequence ID" value="TWT78366.1"/>
    <property type="molecule type" value="Genomic_DNA"/>
</dbReference>
<dbReference type="Gene3D" id="3.30.700.10">
    <property type="entry name" value="Glycoprotein, Type 4 Pilin"/>
    <property type="match status" value="1"/>
</dbReference>
<dbReference type="PROSITE" id="PS00409">
    <property type="entry name" value="PROKAR_NTER_METHYL"/>
    <property type="match status" value="1"/>
</dbReference>
<dbReference type="InterPro" id="IPR012902">
    <property type="entry name" value="N_methyl_site"/>
</dbReference>
<sequence>MLDENWDAQMRVATRRRAAFRRGFTLVELLVVIAIIGVLVALLLPAVQAARESARRAQCINQMKQFGLAILSYETSNRAFPPGSVTYGLWGFRNPDQHPFDCPRSESSKHDCSGENWAIESLPYLEQQALYDLYDHDEHNLEEGDPDGDGQINQKVRDAPLGIMLCPTDTFANEWGGAIAAGSYKAVAGVITQQGGWINWTSPYDGSGNPMPDKMKEVWSRRGLFHNTGAPGLAPSEMRHVTDGTSKTFMVGEFHATGANPPRPAYWALSQRWYARGEAFADPLLRTTDLDSCLEKLATVPKWACSRAFGSTHAGSGGNWLRIDGSVAYVTTDLNGEIYEAFATIAGEDGLQ</sequence>
<name>A0A5C5YUB1_9BACT</name>
<proteinExistence type="predicted"/>
<dbReference type="Proteomes" id="UP000318478">
    <property type="component" value="Unassembled WGS sequence"/>
</dbReference>
<dbReference type="AlphaFoldDB" id="A0A5C5YUB1"/>
<dbReference type="NCBIfam" id="TIGR02532">
    <property type="entry name" value="IV_pilin_GFxxxE"/>
    <property type="match status" value="1"/>
</dbReference>
<dbReference type="PANTHER" id="PTHR30093:SF2">
    <property type="entry name" value="TYPE II SECRETION SYSTEM PROTEIN H"/>
    <property type="match status" value="1"/>
</dbReference>
<evidence type="ECO:0000313" key="3">
    <source>
        <dbReference type="Proteomes" id="UP000318478"/>
    </source>
</evidence>
<feature type="domain" description="DUF1559" evidence="1">
    <location>
        <begin position="48"/>
        <end position="334"/>
    </location>
</feature>
<protein>
    <submittedName>
        <fullName evidence="2">Type II secretion system protein G</fullName>
    </submittedName>
</protein>
<dbReference type="SUPFAM" id="SSF54523">
    <property type="entry name" value="Pili subunits"/>
    <property type="match status" value="1"/>
</dbReference>
<organism evidence="2 3">
    <name type="scientific">Posidoniimonas polymericola</name>
    <dbReference type="NCBI Taxonomy" id="2528002"/>
    <lineage>
        <taxon>Bacteria</taxon>
        <taxon>Pseudomonadati</taxon>
        <taxon>Planctomycetota</taxon>
        <taxon>Planctomycetia</taxon>
        <taxon>Pirellulales</taxon>
        <taxon>Lacipirellulaceae</taxon>
        <taxon>Posidoniimonas</taxon>
    </lineage>
</organism>
<keyword evidence="3" id="KW-1185">Reference proteome</keyword>